<reference evidence="2" key="1">
    <citation type="journal article" date="2019" name="Int. J. Syst. Evol. Microbiol.">
        <title>The Global Catalogue of Microorganisms (GCM) 10K type strain sequencing project: providing services to taxonomists for standard genome sequencing and annotation.</title>
        <authorList>
            <consortium name="The Broad Institute Genomics Platform"/>
            <consortium name="The Broad Institute Genome Sequencing Center for Infectious Disease"/>
            <person name="Wu L."/>
            <person name="Ma J."/>
        </authorList>
    </citation>
    <scope>NUCLEOTIDE SEQUENCE [LARGE SCALE GENOMIC DNA]</scope>
    <source>
        <strain evidence="2">CGMCC 1.12471</strain>
    </source>
</reference>
<gene>
    <name evidence="1" type="ORF">ACFSBI_13765</name>
</gene>
<evidence type="ECO:0000313" key="2">
    <source>
        <dbReference type="Proteomes" id="UP001597347"/>
    </source>
</evidence>
<evidence type="ECO:0000313" key="1">
    <source>
        <dbReference type="EMBL" id="MFD1722617.1"/>
    </source>
</evidence>
<organism evidence="1 2">
    <name type="scientific">Amnibacterium endophyticum</name>
    <dbReference type="NCBI Taxonomy" id="2109337"/>
    <lineage>
        <taxon>Bacteria</taxon>
        <taxon>Bacillati</taxon>
        <taxon>Actinomycetota</taxon>
        <taxon>Actinomycetes</taxon>
        <taxon>Micrococcales</taxon>
        <taxon>Microbacteriaceae</taxon>
        <taxon>Amnibacterium</taxon>
    </lineage>
</organism>
<sequence length="115" mass="12610">MHRWITRAGYLVATAFALAWALPLSRGRVRREAGLVVLTGLPRWAFGRGGTTVGGVYLTASNDSPAVLRHEAVHRQQWLRHGLTMPIRYALAGRDPARNRYEVEAGLEDGGYAAG</sequence>
<name>A0ABW4LHQ4_9MICO</name>
<dbReference type="RefSeq" id="WP_377935871.1">
    <property type="nucleotide sequence ID" value="NZ_JBHUEA010000023.1"/>
</dbReference>
<comment type="caution">
    <text evidence="1">The sequence shown here is derived from an EMBL/GenBank/DDBJ whole genome shotgun (WGS) entry which is preliminary data.</text>
</comment>
<accession>A0ABW4LHQ4</accession>
<dbReference type="EMBL" id="JBHUEA010000023">
    <property type="protein sequence ID" value="MFD1722617.1"/>
    <property type="molecule type" value="Genomic_DNA"/>
</dbReference>
<proteinExistence type="predicted"/>
<protein>
    <submittedName>
        <fullName evidence="1">Fe-S oxidoreductase</fullName>
    </submittedName>
</protein>
<keyword evidence="2" id="KW-1185">Reference proteome</keyword>
<dbReference type="Proteomes" id="UP001597347">
    <property type="component" value="Unassembled WGS sequence"/>
</dbReference>